<dbReference type="EMBL" id="JALAAR010000008">
    <property type="protein sequence ID" value="MEH8017682.1"/>
    <property type="molecule type" value="Genomic_DNA"/>
</dbReference>
<comment type="caution">
    <text evidence="1">The sequence shown here is derived from an EMBL/GenBank/DDBJ whole genome shotgun (WGS) entry which is preliminary data.</text>
</comment>
<evidence type="ECO:0000313" key="2">
    <source>
        <dbReference type="Proteomes" id="UP001375382"/>
    </source>
</evidence>
<evidence type="ECO:0000313" key="1">
    <source>
        <dbReference type="EMBL" id="MEH8017682.1"/>
    </source>
</evidence>
<keyword evidence="2" id="KW-1185">Reference proteome</keyword>
<organism evidence="1 2">
    <name type="scientific">Rheinheimera muenzenbergensis</name>
    <dbReference type="NCBI Taxonomy" id="1193628"/>
    <lineage>
        <taxon>Bacteria</taxon>
        <taxon>Pseudomonadati</taxon>
        <taxon>Pseudomonadota</taxon>
        <taxon>Gammaproteobacteria</taxon>
        <taxon>Chromatiales</taxon>
        <taxon>Chromatiaceae</taxon>
        <taxon>Rheinheimera</taxon>
    </lineage>
</organism>
<protein>
    <recommendedName>
        <fullName evidence="3">Tetratricopeptide repeat-containing protein</fullName>
    </recommendedName>
</protein>
<proteinExistence type="predicted"/>
<reference evidence="1 2" key="1">
    <citation type="journal article" date="2023" name="Ecotoxicol. Environ. Saf.">
        <title>Mercury remediation potential of mercury-resistant strain Rheinheimera metallidurans sp. nov. isolated from a municipal waste dumping site.</title>
        <authorList>
            <person name="Yadav V."/>
            <person name="Manjhi A."/>
            <person name="Vadakedath N."/>
        </authorList>
    </citation>
    <scope>NUCLEOTIDE SEQUENCE [LARGE SCALE GENOMIC DNA]</scope>
    <source>
        <strain evidence="1 2">E-49</strain>
    </source>
</reference>
<evidence type="ECO:0008006" key="3">
    <source>
        <dbReference type="Google" id="ProtNLM"/>
    </source>
</evidence>
<dbReference type="Gene3D" id="1.25.40.10">
    <property type="entry name" value="Tetratricopeptide repeat domain"/>
    <property type="match status" value="1"/>
</dbReference>
<dbReference type="InterPro" id="IPR011990">
    <property type="entry name" value="TPR-like_helical_dom_sf"/>
</dbReference>
<dbReference type="SUPFAM" id="SSF48452">
    <property type="entry name" value="TPR-like"/>
    <property type="match status" value="2"/>
</dbReference>
<sequence length="579" mass="66391">MTTCEHIDLPLLRDLAQQKQWLKIDAYVDSANLSADLAEATYYKIVALLNLTEKRHGVELQQLLLQQIESGNNVLLYQKLLTDILLETAQYERAMSLLLSLPKQEQQGAEYFHKLIICAKALSKKDILAFAIQQYHYSVSIELTQAGKHEQANRFLNEIVHTEPENQYYRWLLATNFQLLGKHGSVIEVAQSLDGDFVEESLRLQLQTAYSTTQPDQIQKHAKALLAIVADDIQALHALAAAASMQNNTLEALRQYQVILELYPFDVLASLKSIFLSKQLAQRPLTALRETYNEEECLLLSKALFNAGYKEYALSIVEERCVVEQPQQEALLLTADFRAQMYGDIEAFNFLQEHKKKWLKWPKVSFEYVRYGIEVIDNIDKENSCNKNLPEYFRDEVLSCLHQVMPDLSREEQIVARYLIQEARYHLTRNFIYLATDEYSSAENDYLAYAALVSRDGMAYKRLAQLKLAADDVTAAQEYVVLAKQRHQYCFFLHFVSAKFYNHCSQWDEAIKQATDGINMYATGHYVFLHIERCIAATQLGNTDLAQMDLEIISTFANHSATYAKLKQNLDQTLAKGAN</sequence>
<name>A0ABU8C6X7_9GAMM</name>
<dbReference type="Proteomes" id="UP001375382">
    <property type="component" value="Unassembled WGS sequence"/>
</dbReference>
<gene>
    <name evidence="1" type="ORF">MN202_10585</name>
</gene>
<dbReference type="RefSeq" id="WP_335736094.1">
    <property type="nucleotide sequence ID" value="NZ_JALAAR010000008.1"/>
</dbReference>
<accession>A0ABU8C6X7</accession>